<feature type="transmembrane region" description="Helical" evidence="2">
    <location>
        <begin position="239"/>
        <end position="261"/>
    </location>
</feature>
<dbReference type="PANTHER" id="PTHR16214:SF3">
    <property type="entry name" value="TRANSMEMBRANE PROTEIN 260"/>
    <property type="match status" value="1"/>
</dbReference>
<dbReference type="eggNOG" id="ENOG502QSIA">
    <property type="taxonomic scope" value="Eukaryota"/>
</dbReference>
<evidence type="ECO:0008006" key="5">
    <source>
        <dbReference type="Google" id="ProtNLM"/>
    </source>
</evidence>
<feature type="compositionally biased region" description="Basic residues" evidence="1">
    <location>
        <begin position="1"/>
        <end position="11"/>
    </location>
</feature>
<reference evidence="3 4" key="1">
    <citation type="journal article" date="2008" name="Nature">
        <title>The genome of the choanoflagellate Monosiga brevicollis and the origin of metazoans.</title>
        <authorList>
            <consortium name="JGI Sequencing"/>
            <person name="King N."/>
            <person name="Westbrook M.J."/>
            <person name="Young S.L."/>
            <person name="Kuo A."/>
            <person name="Abedin M."/>
            <person name="Chapman J."/>
            <person name="Fairclough S."/>
            <person name="Hellsten U."/>
            <person name="Isogai Y."/>
            <person name="Letunic I."/>
            <person name="Marr M."/>
            <person name="Pincus D."/>
            <person name="Putnam N."/>
            <person name="Rokas A."/>
            <person name="Wright K.J."/>
            <person name="Zuzow R."/>
            <person name="Dirks W."/>
            <person name="Good M."/>
            <person name="Goodstein D."/>
            <person name="Lemons D."/>
            <person name="Li W."/>
            <person name="Lyons J.B."/>
            <person name="Morris A."/>
            <person name="Nichols S."/>
            <person name="Richter D.J."/>
            <person name="Salamov A."/>
            <person name="Bork P."/>
            <person name="Lim W.A."/>
            <person name="Manning G."/>
            <person name="Miller W.T."/>
            <person name="McGinnis W."/>
            <person name="Shapiro H."/>
            <person name="Tjian R."/>
            <person name="Grigoriev I.V."/>
            <person name="Rokhsar D."/>
        </authorList>
    </citation>
    <scope>NUCLEOTIDE SEQUENCE [LARGE SCALE GENOMIC DNA]</scope>
    <source>
        <strain evidence="4">MX1 / ATCC 50154</strain>
    </source>
</reference>
<feature type="transmembrane region" description="Helical" evidence="2">
    <location>
        <begin position="116"/>
        <end position="138"/>
    </location>
</feature>
<evidence type="ECO:0000313" key="4">
    <source>
        <dbReference type="Proteomes" id="UP000001357"/>
    </source>
</evidence>
<feature type="transmembrane region" description="Helical" evidence="2">
    <location>
        <begin position="75"/>
        <end position="96"/>
    </location>
</feature>
<feature type="transmembrane region" description="Helical" evidence="2">
    <location>
        <begin position="150"/>
        <end position="170"/>
    </location>
</feature>
<dbReference type="InterPro" id="IPR021280">
    <property type="entry name" value="TMEM260-like"/>
</dbReference>
<evidence type="ECO:0000313" key="3">
    <source>
        <dbReference type="EMBL" id="EDQ87739.1"/>
    </source>
</evidence>
<organism evidence="3 4">
    <name type="scientific">Monosiga brevicollis</name>
    <name type="common">Choanoflagellate</name>
    <dbReference type="NCBI Taxonomy" id="81824"/>
    <lineage>
        <taxon>Eukaryota</taxon>
        <taxon>Choanoflagellata</taxon>
        <taxon>Craspedida</taxon>
        <taxon>Salpingoecidae</taxon>
        <taxon>Monosiga</taxon>
    </lineage>
</organism>
<evidence type="ECO:0000256" key="2">
    <source>
        <dbReference type="SAM" id="Phobius"/>
    </source>
</evidence>
<dbReference type="OMA" id="MQPNMIL"/>
<dbReference type="AlphaFoldDB" id="A9V3P4"/>
<sequence>MVERRRVKANKARAAVQPESVSRDDPSSRVTPPEDINASHGAWLVPSAVALFLLQAVIFCATAHASVPGGDSGELLAVACVGGVAHPPGYPLFTMLYGAFMRALPQLGTPAYRANILTALLAADVTGGVVAVALFSFSRLTWMYSTAAEVFALNNLLLAGLLCATCYYFEVPEVASSLWRRAATFQPSTAQRAFHIACAGAFVAGLATSNQHTSVLYLAPCVLAVLWAGRSFLWTPQRLLYFLPQTLGLCGLVGPATYLYLPFSAWRNEAKLTWGDQRTWSGFWRIGRALALVLLASMVTVNYQARDESQNTAFRNFGSALLDGLPHDSILLTMGDLPGNAARYMHLCENRRPDLHILDLEMMTFEWYVPMLRRHEPDLVFPGKTPVYRFGDDHFDMLKFLDANYDQRPIFVFENMNVDDHTYQNKYRVWHYGMAYRVVRHDFPLDVGAWLRNASAAVPNYTPPPADRYDERTWENVVRQGYESYGVFLSMFFEDIAKGQSESSAQAACYRASMEETVAGRAIPAYWHKNYGVVASKLEPLATGKERETATATKLEQWRRYYLSGADDPQLPVIKNILTQAQIPL</sequence>
<dbReference type="FunCoup" id="A9V3P4">
    <property type="interactions" value="537"/>
</dbReference>
<keyword evidence="4" id="KW-1185">Reference proteome</keyword>
<dbReference type="InParanoid" id="A9V3P4"/>
<keyword evidence="2" id="KW-1133">Transmembrane helix</keyword>
<feature type="transmembrane region" description="Helical" evidence="2">
    <location>
        <begin position="43"/>
        <end position="63"/>
    </location>
</feature>
<gene>
    <name evidence="3" type="ORF">MONBRDRAFT_26844</name>
</gene>
<proteinExistence type="predicted"/>
<evidence type="ECO:0000256" key="1">
    <source>
        <dbReference type="SAM" id="MobiDB-lite"/>
    </source>
</evidence>
<feature type="transmembrane region" description="Helical" evidence="2">
    <location>
        <begin position="215"/>
        <end position="233"/>
    </location>
</feature>
<keyword evidence="2" id="KW-0812">Transmembrane</keyword>
<keyword evidence="2" id="KW-0472">Membrane</keyword>
<dbReference type="InterPro" id="IPR052724">
    <property type="entry name" value="GT117_domain-containing"/>
</dbReference>
<feature type="transmembrane region" description="Helical" evidence="2">
    <location>
        <begin position="282"/>
        <end position="303"/>
    </location>
</feature>
<protein>
    <recommendedName>
        <fullName evidence="5">DUF2723 domain-containing protein</fullName>
    </recommendedName>
</protein>
<feature type="region of interest" description="Disordered" evidence="1">
    <location>
        <begin position="1"/>
        <end position="33"/>
    </location>
</feature>
<dbReference type="PANTHER" id="PTHR16214">
    <property type="entry name" value="TRANSMEMBRANE PROTEIN 260"/>
    <property type="match status" value="1"/>
</dbReference>
<dbReference type="KEGG" id="mbr:MONBRDRAFT_26844"/>
<accession>A9V3P4</accession>
<dbReference type="Pfam" id="PF11028">
    <property type="entry name" value="TMEM260-like"/>
    <property type="match status" value="2"/>
</dbReference>
<dbReference type="GeneID" id="5892528"/>
<dbReference type="RefSeq" id="XP_001747272.1">
    <property type="nucleotide sequence ID" value="XM_001747220.1"/>
</dbReference>
<dbReference type="Proteomes" id="UP000001357">
    <property type="component" value="Unassembled WGS sequence"/>
</dbReference>
<feature type="transmembrane region" description="Helical" evidence="2">
    <location>
        <begin position="190"/>
        <end position="208"/>
    </location>
</feature>
<name>A9V3P4_MONBE</name>
<dbReference type="EMBL" id="CH991557">
    <property type="protein sequence ID" value="EDQ87739.1"/>
    <property type="molecule type" value="Genomic_DNA"/>
</dbReference>